<proteinExistence type="predicted"/>
<dbReference type="Proteomes" id="UP000255167">
    <property type="component" value="Unassembled WGS sequence"/>
</dbReference>
<organism evidence="7 8">
    <name type="scientific">Klebsiella pneumoniae</name>
    <dbReference type="NCBI Taxonomy" id="573"/>
    <lineage>
        <taxon>Bacteria</taxon>
        <taxon>Pseudomonadati</taxon>
        <taxon>Pseudomonadota</taxon>
        <taxon>Gammaproteobacteria</taxon>
        <taxon>Enterobacterales</taxon>
        <taxon>Enterobacteriaceae</taxon>
        <taxon>Klebsiella/Raoultella group</taxon>
        <taxon>Klebsiella</taxon>
        <taxon>Klebsiella pneumoniae complex</taxon>
    </lineage>
</organism>
<dbReference type="Pfam" id="PF00916">
    <property type="entry name" value="Sulfate_transp"/>
    <property type="match status" value="1"/>
</dbReference>
<evidence type="ECO:0000256" key="2">
    <source>
        <dbReference type="ARBA" id="ARBA00022692"/>
    </source>
</evidence>
<evidence type="ECO:0000256" key="5">
    <source>
        <dbReference type="SAM" id="Phobius"/>
    </source>
</evidence>
<evidence type="ECO:0000259" key="6">
    <source>
        <dbReference type="Pfam" id="PF00916"/>
    </source>
</evidence>
<keyword evidence="4 5" id="KW-0472">Membrane</keyword>
<dbReference type="EMBL" id="UGNC01000005">
    <property type="protein sequence ID" value="STW50159.1"/>
    <property type="molecule type" value="Genomic_DNA"/>
</dbReference>
<gene>
    <name evidence="7" type="primary">ychM_5</name>
    <name evidence="7" type="ORF">NCTC9617_06816</name>
</gene>
<keyword evidence="2 5" id="KW-0812">Transmembrane</keyword>
<evidence type="ECO:0000256" key="4">
    <source>
        <dbReference type="ARBA" id="ARBA00023136"/>
    </source>
</evidence>
<accession>A0A378G282</accession>
<feature type="transmembrane region" description="Helical" evidence="5">
    <location>
        <begin position="12"/>
        <end position="37"/>
    </location>
</feature>
<dbReference type="GO" id="GO:0016020">
    <property type="term" value="C:membrane"/>
    <property type="evidence" value="ECO:0007669"/>
    <property type="project" value="UniProtKB-SubCell"/>
</dbReference>
<evidence type="ECO:0000313" key="7">
    <source>
        <dbReference type="EMBL" id="STW50159.1"/>
    </source>
</evidence>
<evidence type="ECO:0000256" key="3">
    <source>
        <dbReference type="ARBA" id="ARBA00022989"/>
    </source>
</evidence>
<feature type="transmembrane region" description="Helical" evidence="5">
    <location>
        <begin position="49"/>
        <end position="66"/>
    </location>
</feature>
<protein>
    <submittedName>
        <fullName evidence="7">Putative transporter</fullName>
    </submittedName>
</protein>
<evidence type="ECO:0000256" key="1">
    <source>
        <dbReference type="ARBA" id="ARBA00004141"/>
    </source>
</evidence>
<dbReference type="InterPro" id="IPR011547">
    <property type="entry name" value="SLC26A/SulP_dom"/>
</dbReference>
<name>A0A378G282_KLEPN</name>
<keyword evidence="3 5" id="KW-1133">Transmembrane helix</keyword>
<comment type="subcellular location">
    <subcellularLocation>
        <location evidence="1">Membrane</location>
        <topology evidence="1">Multi-pass membrane protein</topology>
    </subcellularLocation>
</comment>
<feature type="domain" description="SLC26A/SulP transporter" evidence="6">
    <location>
        <begin position="7"/>
        <end position="144"/>
    </location>
</feature>
<evidence type="ECO:0000313" key="8">
    <source>
        <dbReference type="Proteomes" id="UP000255167"/>
    </source>
</evidence>
<sequence>MCRSIICRKVAALAMALPTINVGDAAIGVVTLGILILWPRLGIRLPGHLPALLGGCAVMLVVNLLGGDVATIGSQFHYQLADGTQGNGIPQLLPQLVLPWDMPGSNFTLSWASLQALLPAAFSMAMLGAIESLLCAVVLDGMTAPSTKPIAS</sequence>
<reference evidence="7 8" key="1">
    <citation type="submission" date="2018-06" db="EMBL/GenBank/DDBJ databases">
        <authorList>
            <consortium name="Pathogen Informatics"/>
            <person name="Doyle S."/>
        </authorList>
    </citation>
    <scope>NUCLEOTIDE SEQUENCE [LARGE SCALE GENOMIC DNA]</scope>
    <source>
        <strain evidence="7 8">NCTC9617</strain>
    </source>
</reference>
<dbReference type="AlphaFoldDB" id="A0A378G282"/>